<comment type="caution">
    <text evidence="1">The sequence shown here is derived from an EMBL/GenBank/DDBJ whole genome shotgun (WGS) entry which is preliminary data.</text>
</comment>
<protein>
    <submittedName>
        <fullName evidence="1">Uncharacterized protein</fullName>
    </submittedName>
</protein>
<evidence type="ECO:0000313" key="2">
    <source>
        <dbReference type="Proteomes" id="UP000790709"/>
    </source>
</evidence>
<gene>
    <name evidence="1" type="ORF">BV22DRAFT_1134803</name>
</gene>
<dbReference type="EMBL" id="MU266839">
    <property type="protein sequence ID" value="KAH7918169.1"/>
    <property type="molecule type" value="Genomic_DNA"/>
</dbReference>
<accession>A0ACB8AYX3</accession>
<keyword evidence="2" id="KW-1185">Reference proteome</keyword>
<evidence type="ECO:0000313" key="1">
    <source>
        <dbReference type="EMBL" id="KAH7918169.1"/>
    </source>
</evidence>
<organism evidence="1 2">
    <name type="scientific">Leucogyrophana mollusca</name>
    <dbReference type="NCBI Taxonomy" id="85980"/>
    <lineage>
        <taxon>Eukaryota</taxon>
        <taxon>Fungi</taxon>
        <taxon>Dikarya</taxon>
        <taxon>Basidiomycota</taxon>
        <taxon>Agaricomycotina</taxon>
        <taxon>Agaricomycetes</taxon>
        <taxon>Agaricomycetidae</taxon>
        <taxon>Boletales</taxon>
        <taxon>Boletales incertae sedis</taxon>
        <taxon>Leucogyrophana</taxon>
    </lineage>
</organism>
<proteinExistence type="predicted"/>
<dbReference type="Proteomes" id="UP000790709">
    <property type="component" value="Unassembled WGS sequence"/>
</dbReference>
<reference evidence="1" key="1">
    <citation type="journal article" date="2021" name="New Phytol.">
        <title>Evolutionary innovations through gain and loss of genes in the ectomycorrhizal Boletales.</title>
        <authorList>
            <person name="Wu G."/>
            <person name="Miyauchi S."/>
            <person name="Morin E."/>
            <person name="Kuo A."/>
            <person name="Drula E."/>
            <person name="Varga T."/>
            <person name="Kohler A."/>
            <person name="Feng B."/>
            <person name="Cao Y."/>
            <person name="Lipzen A."/>
            <person name="Daum C."/>
            <person name="Hundley H."/>
            <person name="Pangilinan J."/>
            <person name="Johnson J."/>
            <person name="Barry K."/>
            <person name="LaButti K."/>
            <person name="Ng V."/>
            <person name="Ahrendt S."/>
            <person name="Min B."/>
            <person name="Choi I.G."/>
            <person name="Park H."/>
            <person name="Plett J.M."/>
            <person name="Magnuson J."/>
            <person name="Spatafora J.W."/>
            <person name="Nagy L.G."/>
            <person name="Henrissat B."/>
            <person name="Grigoriev I.V."/>
            <person name="Yang Z.L."/>
            <person name="Xu J."/>
            <person name="Martin F.M."/>
        </authorList>
    </citation>
    <scope>NUCLEOTIDE SEQUENCE</scope>
    <source>
        <strain evidence="1">KUC20120723A-06</strain>
    </source>
</reference>
<sequence>MHANPFPSLLYHTHDLLALVHMDQADHTTSPLSSTIDLAGAASINPDDISLESDVHHIPSTVEPSLLHDSDPIYVSRRNPKSLGAFNCYISTLEKGSVITTMNLGNYARDYVDGETYLNLAKSDTFSAFKQFQAYAENQTGRKIKGSAGDVVEKANVHGNVCSFDVIIHILN</sequence>
<name>A0ACB8AYX3_9AGAM</name>